<evidence type="ECO:0000313" key="2">
    <source>
        <dbReference type="Proteomes" id="UP001292094"/>
    </source>
</evidence>
<name>A0AAE1UFA1_9EUCA</name>
<proteinExistence type="predicted"/>
<dbReference type="AlphaFoldDB" id="A0AAE1UFA1"/>
<reference evidence="1" key="1">
    <citation type="submission" date="2023-11" db="EMBL/GenBank/DDBJ databases">
        <title>Genome assemblies of two species of porcelain crab, Petrolisthes cinctipes and Petrolisthes manimaculis (Anomura: Porcellanidae).</title>
        <authorList>
            <person name="Angst P."/>
        </authorList>
    </citation>
    <scope>NUCLEOTIDE SEQUENCE</scope>
    <source>
        <strain evidence="1">PB745_02</strain>
        <tissue evidence="1">Gill</tissue>
    </source>
</reference>
<keyword evidence="2" id="KW-1185">Reference proteome</keyword>
<sequence length="70" mass="7683">MLPRFESLTLVGRSVVGPSRLYFHLLSPVPVILHPSIHLYIPLTPTPPPPHNMTARPHTIGSIVAQITSL</sequence>
<dbReference type="Proteomes" id="UP001292094">
    <property type="component" value="Unassembled WGS sequence"/>
</dbReference>
<gene>
    <name evidence="1" type="ORF">Pmani_007801</name>
</gene>
<protein>
    <submittedName>
        <fullName evidence="1">Uncharacterized protein</fullName>
    </submittedName>
</protein>
<organism evidence="1 2">
    <name type="scientific">Petrolisthes manimaculis</name>
    <dbReference type="NCBI Taxonomy" id="1843537"/>
    <lineage>
        <taxon>Eukaryota</taxon>
        <taxon>Metazoa</taxon>
        <taxon>Ecdysozoa</taxon>
        <taxon>Arthropoda</taxon>
        <taxon>Crustacea</taxon>
        <taxon>Multicrustacea</taxon>
        <taxon>Malacostraca</taxon>
        <taxon>Eumalacostraca</taxon>
        <taxon>Eucarida</taxon>
        <taxon>Decapoda</taxon>
        <taxon>Pleocyemata</taxon>
        <taxon>Anomura</taxon>
        <taxon>Galatheoidea</taxon>
        <taxon>Porcellanidae</taxon>
        <taxon>Petrolisthes</taxon>
    </lineage>
</organism>
<dbReference type="EMBL" id="JAWZYT010000596">
    <property type="protein sequence ID" value="KAK4321377.1"/>
    <property type="molecule type" value="Genomic_DNA"/>
</dbReference>
<comment type="caution">
    <text evidence="1">The sequence shown here is derived from an EMBL/GenBank/DDBJ whole genome shotgun (WGS) entry which is preliminary data.</text>
</comment>
<accession>A0AAE1UFA1</accession>
<evidence type="ECO:0000313" key="1">
    <source>
        <dbReference type="EMBL" id="KAK4321377.1"/>
    </source>
</evidence>